<keyword evidence="2" id="KW-1185">Reference proteome</keyword>
<reference evidence="1 2" key="1">
    <citation type="submission" date="2016-09" db="EMBL/GenBank/DDBJ databases">
        <title>Complete genome sequence of microbes from the polar regions.</title>
        <authorList>
            <person name="Liao L."/>
            <person name="Chen B."/>
        </authorList>
    </citation>
    <scope>NUCLEOTIDE SEQUENCE [LARGE SCALE GENOMIC DNA]</scope>
    <source>
        <strain evidence="1 2">ZS314</strain>
    </source>
</reference>
<gene>
    <name evidence="1" type="ORF">BHD05_12590</name>
</gene>
<dbReference type="EMBL" id="CP017146">
    <property type="protein sequence ID" value="QHO70363.1"/>
    <property type="molecule type" value="Genomic_DNA"/>
</dbReference>
<evidence type="ECO:0008006" key="3">
    <source>
        <dbReference type="Google" id="ProtNLM"/>
    </source>
</evidence>
<proteinExistence type="predicted"/>
<evidence type="ECO:0000313" key="1">
    <source>
        <dbReference type="EMBL" id="QHO70363.1"/>
    </source>
</evidence>
<dbReference type="RefSeq" id="WP_161886746.1">
    <property type="nucleotide sequence ID" value="NZ_CP017146.1"/>
</dbReference>
<sequence length="191" mass="22258">MHHEHTPAGLCLKAFTIWQAEDASDSSLAYWMVDNDFSNAQGISARPHSKHAVKWVSSLHRYEAFWRADGRSPRENTRNLTTLPTSERRLGQWGRYQRRFEENLCRYQEIRLDVSPAFKWDPHEEGWRARFDACTNHRSSTGRVPYLNSNDPIEFALARWLGRQMRQLQRGTLMATRAARLKAFIAEGPTI</sequence>
<name>A0A7L5AIG5_9MICO</name>
<dbReference type="OrthoDB" id="5107558at2"/>
<organism evidence="1 2">
    <name type="scientific">Marisediminicola antarctica</name>
    <dbReference type="NCBI Taxonomy" id="674079"/>
    <lineage>
        <taxon>Bacteria</taxon>
        <taxon>Bacillati</taxon>
        <taxon>Actinomycetota</taxon>
        <taxon>Actinomycetes</taxon>
        <taxon>Micrococcales</taxon>
        <taxon>Microbacteriaceae</taxon>
        <taxon>Marisediminicola</taxon>
    </lineage>
</organism>
<dbReference type="KEGG" id="mant:BHD05_12590"/>
<accession>A0A7L5AIG5</accession>
<evidence type="ECO:0000313" key="2">
    <source>
        <dbReference type="Proteomes" id="UP000464507"/>
    </source>
</evidence>
<dbReference type="Gene3D" id="6.10.140.530">
    <property type="match status" value="1"/>
</dbReference>
<dbReference type="AlphaFoldDB" id="A0A7L5AIG5"/>
<protein>
    <recommendedName>
        <fullName evidence="3">Helicase-associated domain-containing protein</fullName>
    </recommendedName>
</protein>
<dbReference type="Proteomes" id="UP000464507">
    <property type="component" value="Chromosome"/>
</dbReference>